<dbReference type="EC" id="2.1.1.63" evidence="9"/>
<dbReference type="PANTHER" id="PTHR10815">
    <property type="entry name" value="METHYLATED-DNA--PROTEIN-CYSTEINE METHYLTRANSFERASE"/>
    <property type="match status" value="1"/>
</dbReference>
<reference evidence="12" key="1">
    <citation type="thesis" date="2015" institute="Rutgers" country="The State University of New Jersey, 14 College Farm Rd., New Brunswick, NJ, USA">
        <title>Ammonia toxicity in bacteria and its implications for treatment of and resource recovery from highly nitrogenous organic wastes.</title>
        <authorList>
            <person name="Luther A.K."/>
        </authorList>
    </citation>
    <scope>NUCLEOTIDE SEQUENCE</scope>
    <source>
        <strain evidence="12">RT-10B</strain>
    </source>
</reference>
<dbReference type="OrthoDB" id="9802228at2"/>
<dbReference type="InterPro" id="IPR023546">
    <property type="entry name" value="MGMT"/>
</dbReference>
<dbReference type="InterPro" id="IPR036631">
    <property type="entry name" value="MGMT_N_sf"/>
</dbReference>
<dbReference type="InterPro" id="IPR036217">
    <property type="entry name" value="MethylDNA_cys_MeTrfase_DNAb"/>
</dbReference>
<dbReference type="AlphaFoldDB" id="A0A2P7PZT4"/>
<dbReference type="PROSITE" id="PS00374">
    <property type="entry name" value="MGMT"/>
    <property type="match status" value="1"/>
</dbReference>
<dbReference type="Pfam" id="PF01035">
    <property type="entry name" value="DNA_binding_1"/>
    <property type="match status" value="1"/>
</dbReference>
<comment type="function">
    <text evidence="9">Involved in the cellular defense against the biological effects of O6-methylguanine (O6-MeG) and O4-methylthymine (O4-MeT) in DNA. Repairs the methylated nucleobase in DNA by stoichiometrically transferring the methyl group to a cysteine residue in the enzyme. This is a suicide reaction: the enzyme is irreversibly inactivated.</text>
</comment>
<proteinExistence type="inferred from homology"/>
<evidence type="ECO:0000256" key="6">
    <source>
        <dbReference type="ARBA" id="ARBA00022763"/>
    </source>
</evidence>
<dbReference type="CDD" id="cd06445">
    <property type="entry name" value="ATase"/>
    <property type="match status" value="1"/>
</dbReference>
<gene>
    <name evidence="12" type="ORF">UF10_06265</name>
</gene>
<dbReference type="GO" id="GO:0032259">
    <property type="term" value="P:methylation"/>
    <property type="evidence" value="ECO:0007669"/>
    <property type="project" value="UniProtKB-KW"/>
</dbReference>
<evidence type="ECO:0000256" key="4">
    <source>
        <dbReference type="ARBA" id="ARBA00022603"/>
    </source>
</evidence>
<dbReference type="GO" id="GO:0006307">
    <property type="term" value="P:DNA alkylation repair"/>
    <property type="evidence" value="ECO:0007669"/>
    <property type="project" value="UniProtKB-UniRule"/>
</dbReference>
<feature type="domain" description="Methylated-DNA-[protein]-cysteine S-methyltransferase DNA binding" evidence="10">
    <location>
        <begin position="72"/>
        <end position="151"/>
    </location>
</feature>
<evidence type="ECO:0000256" key="7">
    <source>
        <dbReference type="ARBA" id="ARBA00023204"/>
    </source>
</evidence>
<dbReference type="EMBL" id="JYGE01000005">
    <property type="protein sequence ID" value="PSJ31239.1"/>
    <property type="molecule type" value="Genomic_DNA"/>
</dbReference>
<comment type="caution">
    <text evidence="12">The sequence shown here is derived from an EMBL/GenBank/DDBJ whole genome shotgun (WGS) entry which is preliminary data.</text>
</comment>
<dbReference type="FunFam" id="1.10.10.10:FF:000214">
    <property type="entry name" value="Methylated-DNA--protein-cysteine methyltransferase"/>
    <property type="match status" value="1"/>
</dbReference>
<accession>A0A2P7PZT4</accession>
<evidence type="ECO:0000256" key="3">
    <source>
        <dbReference type="ARBA" id="ARBA00022490"/>
    </source>
</evidence>
<feature type="active site" description="Nucleophile; methyl group acceptor" evidence="9">
    <location>
        <position position="123"/>
    </location>
</feature>
<comment type="catalytic activity">
    <reaction evidence="1 9">
        <text>a 4-O-methyl-thymidine in DNA + L-cysteinyl-[protein] = a thymidine in DNA + S-methyl-L-cysteinyl-[protein]</text>
        <dbReference type="Rhea" id="RHEA:53428"/>
        <dbReference type="Rhea" id="RHEA-COMP:10131"/>
        <dbReference type="Rhea" id="RHEA-COMP:10132"/>
        <dbReference type="Rhea" id="RHEA-COMP:13555"/>
        <dbReference type="Rhea" id="RHEA-COMP:13556"/>
        <dbReference type="ChEBI" id="CHEBI:29950"/>
        <dbReference type="ChEBI" id="CHEBI:82612"/>
        <dbReference type="ChEBI" id="CHEBI:137386"/>
        <dbReference type="ChEBI" id="CHEBI:137387"/>
        <dbReference type="EC" id="2.1.1.63"/>
    </reaction>
</comment>
<evidence type="ECO:0000313" key="12">
    <source>
        <dbReference type="EMBL" id="PSJ31239.1"/>
    </source>
</evidence>
<dbReference type="Gene3D" id="3.30.160.70">
    <property type="entry name" value="Methylated DNA-protein cysteine methyltransferase domain"/>
    <property type="match status" value="1"/>
</dbReference>
<dbReference type="InterPro" id="IPR001497">
    <property type="entry name" value="MethylDNA_cys_MeTrfase_AS"/>
</dbReference>
<dbReference type="SUPFAM" id="SSF46767">
    <property type="entry name" value="Methylated DNA-protein cysteine methyltransferase, C-terminal domain"/>
    <property type="match status" value="1"/>
</dbReference>
<dbReference type="InterPro" id="IPR014048">
    <property type="entry name" value="MethylDNA_cys_MeTrfase_DNA-bd"/>
</dbReference>
<sequence length="154" mass="17429">MKSLYYYEFKIGKIAIAQEGDYITDVFFKDVKNVEGSIIETDLIKQTAKQIEEYLEGTRKEFDIAIKLNGTEFQKRVWKKLMDIDYGKLASYGEIAESIQSPKAARAIGMANNKNPIIIIVPCHRVIGKSGKLVGYAAGLDVKEYLINLERSNK</sequence>
<keyword evidence="5 9" id="KW-0808">Transferase</keyword>
<comment type="similarity">
    <text evidence="2 9">Belongs to the MGMT family.</text>
</comment>
<dbReference type="InterPro" id="IPR008332">
    <property type="entry name" value="MethylG_MeTrfase_N"/>
</dbReference>
<evidence type="ECO:0000256" key="5">
    <source>
        <dbReference type="ARBA" id="ARBA00022679"/>
    </source>
</evidence>
<evidence type="ECO:0000259" key="10">
    <source>
        <dbReference type="Pfam" id="PF01035"/>
    </source>
</evidence>
<dbReference type="Proteomes" id="UP000241434">
    <property type="component" value="Unassembled WGS sequence"/>
</dbReference>
<dbReference type="NCBIfam" id="TIGR00589">
    <property type="entry name" value="ogt"/>
    <property type="match status" value="1"/>
</dbReference>
<name>A0A2P7PZT4_9FIRM</name>
<dbReference type="PANTHER" id="PTHR10815:SF5">
    <property type="entry name" value="METHYLATED-DNA--PROTEIN-CYSTEINE METHYLTRANSFERASE"/>
    <property type="match status" value="1"/>
</dbReference>
<keyword evidence="13" id="KW-1185">Reference proteome</keyword>
<comment type="catalytic activity">
    <reaction evidence="8 9">
        <text>a 6-O-methyl-2'-deoxyguanosine in DNA + L-cysteinyl-[protein] = S-methyl-L-cysteinyl-[protein] + a 2'-deoxyguanosine in DNA</text>
        <dbReference type="Rhea" id="RHEA:24000"/>
        <dbReference type="Rhea" id="RHEA-COMP:10131"/>
        <dbReference type="Rhea" id="RHEA-COMP:10132"/>
        <dbReference type="Rhea" id="RHEA-COMP:11367"/>
        <dbReference type="Rhea" id="RHEA-COMP:11368"/>
        <dbReference type="ChEBI" id="CHEBI:29950"/>
        <dbReference type="ChEBI" id="CHEBI:82612"/>
        <dbReference type="ChEBI" id="CHEBI:85445"/>
        <dbReference type="ChEBI" id="CHEBI:85448"/>
        <dbReference type="EC" id="2.1.1.63"/>
    </reaction>
</comment>
<evidence type="ECO:0000256" key="2">
    <source>
        <dbReference type="ARBA" id="ARBA00008711"/>
    </source>
</evidence>
<dbReference type="RefSeq" id="WP_106776977.1">
    <property type="nucleotide sequence ID" value="NZ_JYGE01000005.1"/>
</dbReference>
<comment type="miscellaneous">
    <text evidence="9">This enzyme catalyzes only one turnover and therefore is not strictly catalytic. According to one definition, an enzyme is a biocatalyst that acts repeatedly and over many reaction cycles.</text>
</comment>
<evidence type="ECO:0000259" key="11">
    <source>
        <dbReference type="Pfam" id="PF02870"/>
    </source>
</evidence>
<evidence type="ECO:0000256" key="9">
    <source>
        <dbReference type="HAMAP-Rule" id="MF_00772"/>
    </source>
</evidence>
<organism evidence="12 13">
    <name type="scientific">Peptostreptococcus russellii</name>
    <dbReference type="NCBI Taxonomy" id="215200"/>
    <lineage>
        <taxon>Bacteria</taxon>
        <taxon>Bacillati</taxon>
        <taxon>Bacillota</taxon>
        <taxon>Clostridia</taxon>
        <taxon>Peptostreptococcales</taxon>
        <taxon>Peptostreptococcaceae</taxon>
        <taxon>Peptostreptococcus</taxon>
    </lineage>
</organism>
<keyword evidence="7 9" id="KW-0234">DNA repair</keyword>
<dbReference type="SUPFAM" id="SSF53155">
    <property type="entry name" value="Methylated DNA-protein cysteine methyltransferase domain"/>
    <property type="match status" value="1"/>
</dbReference>
<dbReference type="Pfam" id="PF02870">
    <property type="entry name" value="Methyltransf_1N"/>
    <property type="match status" value="1"/>
</dbReference>
<evidence type="ECO:0000313" key="13">
    <source>
        <dbReference type="Proteomes" id="UP000241434"/>
    </source>
</evidence>
<keyword evidence="3 9" id="KW-0963">Cytoplasm</keyword>
<dbReference type="HAMAP" id="MF_00772">
    <property type="entry name" value="OGT"/>
    <property type="match status" value="1"/>
</dbReference>
<keyword evidence="6 9" id="KW-0227">DNA damage</keyword>
<dbReference type="InterPro" id="IPR036388">
    <property type="entry name" value="WH-like_DNA-bd_sf"/>
</dbReference>
<comment type="subcellular location">
    <subcellularLocation>
        <location evidence="9">Cytoplasm</location>
    </subcellularLocation>
</comment>
<keyword evidence="4 9" id="KW-0489">Methyltransferase</keyword>
<feature type="domain" description="Methylguanine DNA methyltransferase ribonuclease-like" evidence="11">
    <location>
        <begin position="6"/>
        <end position="67"/>
    </location>
</feature>
<dbReference type="Gene3D" id="1.10.10.10">
    <property type="entry name" value="Winged helix-like DNA-binding domain superfamily/Winged helix DNA-binding domain"/>
    <property type="match status" value="1"/>
</dbReference>
<evidence type="ECO:0000256" key="1">
    <source>
        <dbReference type="ARBA" id="ARBA00001286"/>
    </source>
</evidence>
<protein>
    <recommendedName>
        <fullName evidence="9">Methylated-DNA--protein-cysteine methyltransferase</fullName>
        <ecNumber evidence="9">2.1.1.63</ecNumber>
    </recommendedName>
    <alternativeName>
        <fullName evidence="9">6-O-methylguanine-DNA methyltransferase</fullName>
        <shortName evidence="9">MGMT</shortName>
    </alternativeName>
    <alternativeName>
        <fullName evidence="9">O-6-methylguanine-DNA-alkyltransferase</fullName>
    </alternativeName>
</protein>
<dbReference type="GO" id="GO:0005737">
    <property type="term" value="C:cytoplasm"/>
    <property type="evidence" value="ECO:0007669"/>
    <property type="project" value="UniProtKB-SubCell"/>
</dbReference>
<dbReference type="GO" id="GO:0003908">
    <property type="term" value="F:methylated-DNA-[protein]-cysteine S-methyltransferase activity"/>
    <property type="evidence" value="ECO:0007669"/>
    <property type="project" value="UniProtKB-UniRule"/>
</dbReference>
<evidence type="ECO:0000256" key="8">
    <source>
        <dbReference type="ARBA" id="ARBA00049348"/>
    </source>
</evidence>